<protein>
    <submittedName>
        <fullName evidence="1">Uncharacterized protein</fullName>
    </submittedName>
</protein>
<keyword evidence="2" id="KW-1185">Reference proteome</keyword>
<name>A0A0V0ZNJ9_TRIBR</name>
<dbReference type="AlphaFoldDB" id="A0A0V0ZNJ9"/>
<reference evidence="1 2" key="1">
    <citation type="submission" date="2015-01" db="EMBL/GenBank/DDBJ databases">
        <title>Evolution of Trichinella species and genotypes.</title>
        <authorList>
            <person name="Korhonen P.K."/>
            <person name="Edoardo P."/>
            <person name="Giuseppe L.R."/>
            <person name="Gasser R.B."/>
        </authorList>
    </citation>
    <scope>NUCLEOTIDE SEQUENCE [LARGE SCALE GENOMIC DNA]</scope>
    <source>
        <strain evidence="1">ISS120</strain>
    </source>
</reference>
<accession>A0A0V0ZNJ9</accession>
<evidence type="ECO:0000313" key="1">
    <source>
        <dbReference type="EMBL" id="KRY13817.1"/>
    </source>
</evidence>
<comment type="caution">
    <text evidence="1">The sequence shown here is derived from an EMBL/GenBank/DDBJ whole genome shotgun (WGS) entry which is preliminary data.</text>
</comment>
<dbReference type="Proteomes" id="UP000054653">
    <property type="component" value="Unassembled WGS sequence"/>
</dbReference>
<organism evidence="1 2">
    <name type="scientific">Trichinella britovi</name>
    <name type="common">Parasitic roundworm</name>
    <dbReference type="NCBI Taxonomy" id="45882"/>
    <lineage>
        <taxon>Eukaryota</taxon>
        <taxon>Metazoa</taxon>
        <taxon>Ecdysozoa</taxon>
        <taxon>Nematoda</taxon>
        <taxon>Enoplea</taxon>
        <taxon>Dorylaimia</taxon>
        <taxon>Trichinellida</taxon>
        <taxon>Trichinellidae</taxon>
        <taxon>Trichinella</taxon>
    </lineage>
</organism>
<proteinExistence type="predicted"/>
<dbReference type="EMBL" id="JYDI01003675">
    <property type="protein sequence ID" value="KRY13817.1"/>
    <property type="molecule type" value="Genomic_DNA"/>
</dbReference>
<sequence length="33" mass="3996">MDKRYACSVKSCLSEIEIIRELSFVHLTYYKLR</sequence>
<gene>
    <name evidence="1" type="ORF">T03_12027</name>
</gene>
<evidence type="ECO:0000313" key="2">
    <source>
        <dbReference type="Proteomes" id="UP000054653"/>
    </source>
</evidence>